<dbReference type="GO" id="GO:0051087">
    <property type="term" value="F:protein-folding chaperone binding"/>
    <property type="evidence" value="ECO:0007669"/>
    <property type="project" value="TreeGrafter"/>
</dbReference>
<accession>A0A2H3L285</accession>
<dbReference type="AlphaFoldDB" id="A0A2H3L285"/>
<reference evidence="7 8" key="1">
    <citation type="submission" date="2016-05" db="EMBL/GenBank/DDBJ databases">
        <authorList>
            <person name="Lavstsen T."/>
            <person name="Jespersen J.S."/>
        </authorList>
    </citation>
    <scope>NUCLEOTIDE SEQUENCE [LARGE SCALE GENOMIC DNA]</scope>
    <source>
        <strain evidence="7 8">B7-9</strain>
    </source>
</reference>
<dbReference type="InterPro" id="IPR011990">
    <property type="entry name" value="TPR-like_helical_dom_sf"/>
</dbReference>
<keyword evidence="3" id="KW-0256">Endoplasmic reticulum</keyword>
<dbReference type="Gene3D" id="1.25.40.10">
    <property type="entry name" value="Tetratricopeptide repeat domain"/>
    <property type="match status" value="1"/>
</dbReference>
<dbReference type="Proteomes" id="UP000220922">
    <property type="component" value="Unassembled WGS sequence"/>
</dbReference>
<evidence type="ECO:0000256" key="4">
    <source>
        <dbReference type="SAM" id="MobiDB-lite"/>
    </source>
</evidence>
<comment type="subcellular location">
    <subcellularLocation>
        <location evidence="1">Endoplasmic reticulum</location>
    </subcellularLocation>
</comment>
<keyword evidence="5" id="KW-0472">Membrane</keyword>
<keyword evidence="5" id="KW-1133">Transmembrane helix</keyword>
<evidence type="ECO:0000256" key="5">
    <source>
        <dbReference type="SAM" id="Phobius"/>
    </source>
</evidence>
<feature type="region of interest" description="Disordered" evidence="4">
    <location>
        <begin position="205"/>
        <end position="272"/>
    </location>
</feature>
<dbReference type="SMART" id="SM00271">
    <property type="entry name" value="DnaJ"/>
    <property type="match status" value="1"/>
</dbReference>
<dbReference type="PANTHER" id="PTHR44140">
    <property type="entry name" value="LD25575P"/>
    <property type="match status" value="1"/>
</dbReference>
<evidence type="ECO:0000256" key="2">
    <source>
        <dbReference type="ARBA" id="ARBA00022729"/>
    </source>
</evidence>
<dbReference type="PANTHER" id="PTHR44140:SF2">
    <property type="entry name" value="LD25575P"/>
    <property type="match status" value="1"/>
</dbReference>
<organism evidence="7 8">
    <name type="scientific">Candidatus Chloroploca asiatica</name>
    <dbReference type="NCBI Taxonomy" id="1506545"/>
    <lineage>
        <taxon>Bacteria</taxon>
        <taxon>Bacillati</taxon>
        <taxon>Chloroflexota</taxon>
        <taxon>Chloroflexia</taxon>
        <taxon>Chloroflexales</taxon>
        <taxon>Chloroflexineae</taxon>
        <taxon>Oscillochloridaceae</taxon>
        <taxon>Candidatus Chloroploca</taxon>
    </lineage>
</organism>
<dbReference type="InterPro" id="IPR036869">
    <property type="entry name" value="J_dom_sf"/>
</dbReference>
<dbReference type="CDD" id="cd06257">
    <property type="entry name" value="DnaJ"/>
    <property type="match status" value="1"/>
</dbReference>
<keyword evidence="8" id="KW-1185">Reference proteome</keyword>
<evidence type="ECO:0000313" key="7">
    <source>
        <dbReference type="EMBL" id="PDV97257.1"/>
    </source>
</evidence>
<keyword evidence="5" id="KW-0812">Transmembrane</keyword>
<feature type="compositionally biased region" description="Low complexity" evidence="4">
    <location>
        <begin position="234"/>
        <end position="272"/>
    </location>
</feature>
<dbReference type="GO" id="GO:0051787">
    <property type="term" value="F:misfolded protein binding"/>
    <property type="evidence" value="ECO:0007669"/>
    <property type="project" value="TreeGrafter"/>
</dbReference>
<evidence type="ECO:0000313" key="8">
    <source>
        <dbReference type="Proteomes" id="UP000220922"/>
    </source>
</evidence>
<evidence type="ECO:0000259" key="6">
    <source>
        <dbReference type="PROSITE" id="PS50076"/>
    </source>
</evidence>
<proteinExistence type="predicted"/>
<feature type="domain" description="J" evidence="6">
    <location>
        <begin position="8"/>
        <end position="78"/>
    </location>
</feature>
<feature type="transmembrane region" description="Helical" evidence="5">
    <location>
        <begin position="176"/>
        <end position="196"/>
    </location>
</feature>
<dbReference type="Gene3D" id="1.10.287.110">
    <property type="entry name" value="DnaJ domain"/>
    <property type="match status" value="1"/>
</dbReference>
<protein>
    <recommendedName>
        <fullName evidence="6">J domain-containing protein</fullName>
    </recommendedName>
</protein>
<evidence type="ECO:0000256" key="1">
    <source>
        <dbReference type="ARBA" id="ARBA00004240"/>
    </source>
</evidence>
<dbReference type="EMBL" id="LYXE01000157">
    <property type="protein sequence ID" value="PDV97257.1"/>
    <property type="molecule type" value="Genomic_DNA"/>
</dbReference>
<dbReference type="PRINTS" id="PR00625">
    <property type="entry name" value="JDOMAIN"/>
</dbReference>
<dbReference type="GO" id="GO:0034975">
    <property type="term" value="P:protein folding in endoplasmic reticulum"/>
    <property type="evidence" value="ECO:0007669"/>
    <property type="project" value="TreeGrafter"/>
</dbReference>
<dbReference type="Gene3D" id="2.60.120.560">
    <property type="entry name" value="Exo-inulinase, domain 1"/>
    <property type="match status" value="1"/>
</dbReference>
<sequence length="451" mass="48312">MEEFEHLDYYALLGVERNAKIDAIKKAYRQQMVLYHPDRYVHANSDEQAYASRRAQRINEAYQVLSDFVARTAYNRRLTPVNPEPVAAPPTRASAAPPPTPPRDTLADLYDKARDHLDAGRYTQAIADFRTIQQINPFYRDSAVLLAQAEAALRQATRAASKAHPTQKTDKSRRTLVFGGVGALAMAGLGALGWGLRDRLSSNATAEAPQADVMPSPTTPPASPAPTGIPVSPPTSTVPTAPVTPEATTTTAPVPTSAPTAPPVTTTPVTLPETGPIAYANDLTSGEGWPSVGGRGWNVGFAQDGYRITAVRGAGNIWAFNTSPAGMDYLIGVDLTVTGGAAGLMLRFAESNFLAFFVEPATGRYRLEQRVNGNDNRLRDEAHPAIATKPQATNRLVARLAGLEVALGINGQAVATLVVEAPPPTSRYGMIALAREPEVVALFRNLSIREL</sequence>
<gene>
    <name evidence="7" type="ORF">A9Q02_04955</name>
</gene>
<dbReference type="SUPFAM" id="SSF46565">
    <property type="entry name" value="Chaperone J-domain"/>
    <property type="match status" value="1"/>
</dbReference>
<comment type="caution">
    <text evidence="7">The sequence shown here is derived from an EMBL/GenBank/DDBJ whole genome shotgun (WGS) entry which is preliminary data.</text>
</comment>
<dbReference type="InterPro" id="IPR051727">
    <property type="entry name" value="DnaJ_C3_Co-chaperones"/>
</dbReference>
<name>A0A2H3L285_9CHLR</name>
<dbReference type="Pfam" id="PF00226">
    <property type="entry name" value="DnaJ"/>
    <property type="match status" value="1"/>
</dbReference>
<keyword evidence="2" id="KW-0732">Signal</keyword>
<dbReference type="PROSITE" id="PS50076">
    <property type="entry name" value="DNAJ_2"/>
    <property type="match status" value="1"/>
</dbReference>
<dbReference type="OrthoDB" id="9779889at2"/>
<evidence type="ECO:0000256" key="3">
    <source>
        <dbReference type="ARBA" id="ARBA00022824"/>
    </source>
</evidence>
<dbReference type="RefSeq" id="WP_097654682.1">
    <property type="nucleotide sequence ID" value="NZ_LYXE01000157.1"/>
</dbReference>
<feature type="region of interest" description="Disordered" evidence="4">
    <location>
        <begin position="80"/>
        <end position="103"/>
    </location>
</feature>
<dbReference type="InterPro" id="IPR001623">
    <property type="entry name" value="DnaJ_domain"/>
</dbReference>